<evidence type="ECO:0000313" key="2">
    <source>
        <dbReference type="EMBL" id="BAD40240.1"/>
    </source>
</evidence>
<dbReference type="SUPFAM" id="SSF82171">
    <property type="entry name" value="DPP6 N-terminal domain-like"/>
    <property type="match status" value="1"/>
</dbReference>
<dbReference type="InterPro" id="IPR015943">
    <property type="entry name" value="WD40/YVTN_repeat-like_dom_sf"/>
</dbReference>
<gene>
    <name evidence="2" type="ordered locus">STH1255</name>
</gene>
<protein>
    <submittedName>
        <fullName evidence="2">Uncharacterized protein</fullName>
    </submittedName>
</protein>
<reference evidence="2 3" key="1">
    <citation type="journal article" date="2004" name="Nucleic Acids Res.">
        <title>Genome sequence of Symbiobacterium thermophilum, an uncultivable bacterium that depends on microbial commensalism.</title>
        <authorList>
            <person name="Ueda K."/>
            <person name="Yamashita A."/>
            <person name="Ishikawa J."/>
            <person name="Shimada M."/>
            <person name="Watsuji T."/>
            <person name="Morimura K."/>
            <person name="Ikeda H."/>
            <person name="Hattori M."/>
            <person name="Beppu T."/>
        </authorList>
    </citation>
    <scope>NUCLEOTIDE SEQUENCE [LARGE SCALE GENOMIC DNA]</scope>
    <source>
        <strain evidence="3">T / IAM 14863</strain>
    </source>
</reference>
<dbReference type="eggNOG" id="COG3386">
    <property type="taxonomic scope" value="Bacteria"/>
</dbReference>
<dbReference type="AlphaFoldDB" id="Q67Q03"/>
<feature type="region of interest" description="Disordered" evidence="1">
    <location>
        <begin position="85"/>
        <end position="105"/>
    </location>
</feature>
<dbReference type="STRING" id="292459.STH1255"/>
<name>Q67Q03_SYMTH</name>
<dbReference type="KEGG" id="sth:STH1255"/>
<feature type="region of interest" description="Disordered" evidence="1">
    <location>
        <begin position="1"/>
        <end position="35"/>
    </location>
</feature>
<dbReference type="HOGENOM" id="CLU_457771_0_0_9"/>
<dbReference type="Proteomes" id="UP000000417">
    <property type="component" value="Chromosome"/>
</dbReference>
<proteinExistence type="predicted"/>
<organism evidence="2 3">
    <name type="scientific">Symbiobacterium thermophilum (strain DSM 24528 / JCM 14929 / IAM 14863 / T)</name>
    <dbReference type="NCBI Taxonomy" id="292459"/>
    <lineage>
        <taxon>Bacteria</taxon>
        <taxon>Bacillati</taxon>
        <taxon>Bacillota</taxon>
        <taxon>Clostridia</taxon>
        <taxon>Eubacteriales</taxon>
        <taxon>Symbiobacteriaceae</taxon>
        <taxon>Symbiobacterium</taxon>
    </lineage>
</organism>
<accession>Q67Q03</accession>
<evidence type="ECO:0000313" key="3">
    <source>
        <dbReference type="Proteomes" id="UP000000417"/>
    </source>
</evidence>
<sequence length="596" mass="63279">MSFVEHTTGGPRNQGGWSRGALPSGVGGVYPGRGTPPRLEAQARCGWAAPAGAGEVGIMLRVRKWPIAALVLAALLSACSAGAGSPAGETDAGSAPAGSGAPAGDTAPGALPAVLAEQVTDGLVRIAFAAGDTIDRPGIYLLDTATGQGEGWLPPPEDDWTYFFGQVTDDNRFLIGTAYQEDDGYIVDRQTGAMWRWDASRYRLLLAAEQGFLFAELAEEPDGFRDETGRLIWTGPDLRVRHTFVLADPVRSAVLAPDGRRAAILLSRGEVIALDLESGAAVTLADLQLGPDAWPAMAPFDDLLQVAVEIPDDQAPPAAQPHRLVRLDWDGTVIADLRAPGYPLTFSPDGRWMTWVEWPVDRLAPVTVVADAWTLEPGLRAFGVTTCFPAVGSGGARWLSDGSGLVVHSSDGYRLLTPAGELRALPAFSGQDWKGEPQPAPDDPDLFALGRIAVSDGAGTDQMGITLEGFVTPYGHVNPWGRDSAVLRFVLPPKPGGGMCEERPPMETAVQVQAGPIPEFPLVVAGVEGCLPLIPREFGTGEACLPNGTRLVPYRPRSDVPALGWYADAWRLWVRTEDGQIGEISLEGTPLRWALD</sequence>
<dbReference type="EMBL" id="AP006840">
    <property type="protein sequence ID" value="BAD40240.1"/>
    <property type="molecule type" value="Genomic_DNA"/>
</dbReference>
<dbReference type="Gene3D" id="2.130.10.10">
    <property type="entry name" value="YVTN repeat-like/Quinoprotein amine dehydrogenase"/>
    <property type="match status" value="1"/>
</dbReference>
<evidence type="ECO:0000256" key="1">
    <source>
        <dbReference type="SAM" id="MobiDB-lite"/>
    </source>
</evidence>
<keyword evidence="3" id="KW-1185">Reference proteome</keyword>